<name>A0A219YC60_9CAUD</name>
<evidence type="ECO:0000313" key="2">
    <source>
        <dbReference type="Proteomes" id="UP000225215"/>
    </source>
</evidence>
<proteinExistence type="predicted"/>
<dbReference type="EMBL" id="KY290955">
    <property type="protein sequence ID" value="APU01588.1"/>
    <property type="molecule type" value="Genomic_DNA"/>
</dbReference>
<evidence type="ECO:0000313" key="1">
    <source>
        <dbReference type="EMBL" id="APU01588.1"/>
    </source>
</evidence>
<protein>
    <submittedName>
        <fullName evidence="1">Uncharacterized protein</fullName>
    </submittedName>
</protein>
<dbReference type="Proteomes" id="UP000225215">
    <property type="component" value="Segment"/>
</dbReference>
<organism evidence="1 2">
    <name type="scientific">Aeromonas phage 65.2</name>
    <dbReference type="NCBI Taxonomy" id="1932896"/>
    <lineage>
        <taxon>Viruses</taxon>
        <taxon>Duplodnaviria</taxon>
        <taxon>Heunggongvirae</taxon>
        <taxon>Uroviricota</taxon>
        <taxon>Caudoviricetes</taxon>
        <taxon>Pantevenvirales</taxon>
        <taxon>Straboviridae</taxon>
        <taxon>Emmerichvirinae</taxon>
        <taxon>Ishigurovirus</taxon>
        <taxon>Ishigurovirus osborne</taxon>
    </lineage>
</organism>
<accession>A0A219YC60</accession>
<reference evidence="1 2" key="1">
    <citation type="journal article" date="2017" name="Sci. Rep.">
        <title>Characterization and diversity of phages infecting Aeromonas salmonicida subsp. salmonicida.</title>
        <authorList>
            <person name="Vincent A.T."/>
            <person name="Paquet V.E."/>
            <person name="Bernatchez A."/>
            <person name="Tremblay D.M."/>
            <person name="Moineau S."/>
            <person name="Charette S.J."/>
        </authorList>
    </citation>
    <scope>NUCLEOTIDE SEQUENCE [LARGE SCALE GENOMIC DNA]</scope>
</reference>
<sequence length="116" mass="13606">MKCIHLDRPSCRVLRIVSLHSSEVWLLPHQTDSATPLRPCSCTFMAAYPTNAIWEIIPKKTKMKIPVMILLMWRKNQGSLLKLPVLRILRFMFMPLKYNLVVMWCLLSRQNILLTL</sequence>